<organism evidence="1 2">
    <name type="scientific">Escherichia coli</name>
    <dbReference type="NCBI Taxonomy" id="562"/>
    <lineage>
        <taxon>Bacteria</taxon>
        <taxon>Pseudomonadati</taxon>
        <taxon>Pseudomonadota</taxon>
        <taxon>Gammaproteobacteria</taxon>
        <taxon>Enterobacterales</taxon>
        <taxon>Enterobacteriaceae</taxon>
        <taxon>Escherichia</taxon>
    </lineage>
</organism>
<name>A0A376KYT0_ECOLX</name>
<sequence length="97" mass="11368">MKRRCDWAVNPVEEADDEEKDAAAEHEILRAFRTLLDSESDRFQPSAWQKFIQQLNTWNMEDVDQLRWPLCAIAIRSAISFIKLCFFAGRAFELAFV</sequence>
<gene>
    <name evidence="1" type="primary">djlC_1</name>
    <name evidence="1" type="ORF">NCTC10418_05303</name>
</gene>
<protein>
    <submittedName>
        <fullName evidence="1">Hsc56 co-chaperone of HscC</fullName>
    </submittedName>
</protein>
<dbReference type="EMBL" id="UFZQ01000001">
    <property type="protein sequence ID" value="STE87622.1"/>
    <property type="molecule type" value="Genomic_DNA"/>
</dbReference>
<evidence type="ECO:0000313" key="2">
    <source>
        <dbReference type="Proteomes" id="UP000255460"/>
    </source>
</evidence>
<evidence type="ECO:0000313" key="1">
    <source>
        <dbReference type="EMBL" id="STE87622.1"/>
    </source>
</evidence>
<accession>A0A376KYT0</accession>
<dbReference type="Proteomes" id="UP000255460">
    <property type="component" value="Unassembled WGS sequence"/>
</dbReference>
<dbReference type="AlphaFoldDB" id="A0A376KYT0"/>
<proteinExistence type="predicted"/>
<reference evidence="1 2" key="1">
    <citation type="submission" date="2018-06" db="EMBL/GenBank/DDBJ databases">
        <authorList>
            <consortium name="Pathogen Informatics"/>
            <person name="Doyle S."/>
        </authorList>
    </citation>
    <scope>NUCLEOTIDE SEQUENCE [LARGE SCALE GENOMIC DNA]</scope>
    <source>
        <strain evidence="1 2">NCTC10418</strain>
    </source>
</reference>